<evidence type="ECO:0000256" key="2">
    <source>
        <dbReference type="ARBA" id="ARBA00009176"/>
    </source>
</evidence>
<dbReference type="InterPro" id="IPR023186">
    <property type="entry name" value="IUNH"/>
</dbReference>
<dbReference type="GO" id="GO:0006152">
    <property type="term" value="P:purine nucleoside catabolic process"/>
    <property type="evidence" value="ECO:0007669"/>
    <property type="project" value="TreeGrafter"/>
</dbReference>
<dbReference type="CDD" id="cd02650">
    <property type="entry name" value="nuc_hydro_CaPnhB"/>
    <property type="match status" value="1"/>
</dbReference>
<evidence type="ECO:0000256" key="8">
    <source>
        <dbReference type="SAM" id="SignalP"/>
    </source>
</evidence>
<feature type="signal peptide" evidence="8">
    <location>
        <begin position="1"/>
        <end position="17"/>
    </location>
</feature>
<dbReference type="EC" id="3.2.2.3" evidence="7"/>
<dbReference type="SUPFAM" id="SSF53590">
    <property type="entry name" value="Nucleoside hydrolase"/>
    <property type="match status" value="1"/>
</dbReference>
<evidence type="ECO:0000313" key="11">
    <source>
        <dbReference type="Proteomes" id="UP000886520"/>
    </source>
</evidence>
<evidence type="ECO:0000259" key="9">
    <source>
        <dbReference type="Pfam" id="PF01156"/>
    </source>
</evidence>
<dbReference type="InterPro" id="IPR001910">
    <property type="entry name" value="Inosine/uridine_hydrolase_dom"/>
</dbReference>
<dbReference type="InterPro" id="IPR036452">
    <property type="entry name" value="Ribo_hydro-like"/>
</dbReference>
<feature type="domain" description="Inosine/uridine-preferring nucleoside hydrolase" evidence="9">
    <location>
        <begin position="77"/>
        <end position="379"/>
    </location>
</feature>
<proteinExistence type="inferred from homology"/>
<dbReference type="Pfam" id="PF01156">
    <property type="entry name" value="IU_nuc_hydro"/>
    <property type="match status" value="1"/>
</dbReference>
<dbReference type="Gene3D" id="3.90.245.10">
    <property type="entry name" value="Ribonucleoside hydrolase-like"/>
    <property type="match status" value="1"/>
</dbReference>
<accession>A0A9D4ZCI2</accession>
<dbReference type="EMBL" id="JABFUD020000016">
    <property type="protein sequence ID" value="KAI5068530.1"/>
    <property type="molecule type" value="Genomic_DNA"/>
</dbReference>
<dbReference type="GO" id="GO:0005829">
    <property type="term" value="C:cytosol"/>
    <property type="evidence" value="ECO:0007669"/>
    <property type="project" value="UniProtKB-ARBA"/>
</dbReference>
<dbReference type="PANTHER" id="PTHR12304:SF1">
    <property type="entry name" value="URIDINE NUCLEOSIDASE 1"/>
    <property type="match status" value="1"/>
</dbReference>
<protein>
    <recommendedName>
        <fullName evidence="7">uridine nucleosidase</fullName>
        <ecNumber evidence="7">3.2.2.3</ecNumber>
    </recommendedName>
</protein>
<keyword evidence="11" id="KW-1185">Reference proteome</keyword>
<feature type="chain" id="PRO_5039199047" description="uridine nucleosidase" evidence="8">
    <location>
        <begin position="18"/>
        <end position="389"/>
    </location>
</feature>
<evidence type="ECO:0000256" key="1">
    <source>
        <dbReference type="ARBA" id="ARBA00004496"/>
    </source>
</evidence>
<dbReference type="OrthoDB" id="432381at2759"/>
<gene>
    <name evidence="10" type="ORF">GOP47_0016875</name>
</gene>
<evidence type="ECO:0000256" key="6">
    <source>
        <dbReference type="ARBA" id="ARBA00051638"/>
    </source>
</evidence>
<keyword evidence="8" id="KW-0732">Signal</keyword>
<comment type="similarity">
    <text evidence="2">Belongs to the IUNH family.</text>
</comment>
<dbReference type="GO" id="GO:0046983">
    <property type="term" value="F:protein dimerization activity"/>
    <property type="evidence" value="ECO:0007669"/>
    <property type="project" value="UniProtKB-ARBA"/>
</dbReference>
<dbReference type="GO" id="GO:0045437">
    <property type="term" value="F:uridine nucleosidase activity"/>
    <property type="evidence" value="ECO:0007669"/>
    <property type="project" value="UniProtKB-EC"/>
</dbReference>
<dbReference type="FunFam" id="3.90.245.10:FF:000004">
    <property type="entry name" value="Probable uridine nucleosidase 1"/>
    <property type="match status" value="1"/>
</dbReference>
<keyword evidence="5" id="KW-0326">Glycosidase</keyword>
<dbReference type="GO" id="GO:0047724">
    <property type="term" value="F:inosine nucleosidase activity"/>
    <property type="evidence" value="ECO:0007669"/>
    <property type="project" value="UniProtKB-ARBA"/>
</dbReference>
<keyword evidence="4" id="KW-0378">Hydrolase</keyword>
<sequence length="389" mass="42426">MKFWCLFACTVISESEAEACGRALQSSDFFIEEEEEQQQQQRKGLSGVKMVLDCPSSHIDPIAVQSPAPKEPLRTKLIIDTDPGIDDAMAIFMAFQSPELQVIGLTTIFGNGPTPLVTKNALHLCEVAGLSSMPVAEGHYEPLKGGAPRVAYFAHGVDGLGNTFPPEPKLRKIEQSSVEFLVEKIKEFPHEVTILALGPLTNIAEAIRKDPSFATNVDKIYVLGGSFFASGNVNPAAEANIYGDPDAADMVFTSGADIVVIGINLTTQLKLAESDLLEIRDSKGKFGKYVYDMCDFYKNWHLESDGLNGIFLHDPGCLAALLDPSLFTYRKGALRVETQGICIGHTLLDLGLKKWNGSNPWTGQPLVTVGWTVDTQGVVELVKERLKRP</sequence>
<dbReference type="GO" id="GO:0042454">
    <property type="term" value="P:ribonucleoside catabolic process"/>
    <property type="evidence" value="ECO:0007669"/>
    <property type="project" value="UniProtKB-ARBA"/>
</dbReference>
<comment type="subcellular location">
    <subcellularLocation>
        <location evidence="1">Cytoplasm</location>
    </subcellularLocation>
</comment>
<evidence type="ECO:0000256" key="4">
    <source>
        <dbReference type="ARBA" id="ARBA00022801"/>
    </source>
</evidence>
<dbReference type="PANTHER" id="PTHR12304">
    <property type="entry name" value="INOSINE-URIDINE PREFERRING NUCLEOSIDE HYDROLASE"/>
    <property type="match status" value="1"/>
</dbReference>
<evidence type="ECO:0000313" key="10">
    <source>
        <dbReference type="EMBL" id="KAI5068530.1"/>
    </source>
</evidence>
<evidence type="ECO:0000256" key="5">
    <source>
        <dbReference type="ARBA" id="ARBA00023295"/>
    </source>
</evidence>
<dbReference type="AlphaFoldDB" id="A0A9D4ZCI2"/>
<keyword evidence="3" id="KW-0963">Cytoplasm</keyword>
<dbReference type="Proteomes" id="UP000886520">
    <property type="component" value="Chromosome 16"/>
</dbReference>
<reference evidence="10" key="1">
    <citation type="submission" date="2021-01" db="EMBL/GenBank/DDBJ databases">
        <title>Adiantum capillus-veneris genome.</title>
        <authorList>
            <person name="Fang Y."/>
            <person name="Liao Q."/>
        </authorList>
    </citation>
    <scope>NUCLEOTIDE SEQUENCE</scope>
    <source>
        <strain evidence="10">H3</strain>
        <tissue evidence="10">Leaf</tissue>
    </source>
</reference>
<name>A0A9D4ZCI2_ADICA</name>
<organism evidence="10 11">
    <name type="scientific">Adiantum capillus-veneris</name>
    <name type="common">Maidenhair fern</name>
    <dbReference type="NCBI Taxonomy" id="13818"/>
    <lineage>
        <taxon>Eukaryota</taxon>
        <taxon>Viridiplantae</taxon>
        <taxon>Streptophyta</taxon>
        <taxon>Embryophyta</taxon>
        <taxon>Tracheophyta</taxon>
        <taxon>Polypodiopsida</taxon>
        <taxon>Polypodiidae</taxon>
        <taxon>Polypodiales</taxon>
        <taxon>Pteridineae</taxon>
        <taxon>Pteridaceae</taxon>
        <taxon>Vittarioideae</taxon>
        <taxon>Adiantum</taxon>
    </lineage>
</organism>
<comment type="catalytic activity">
    <reaction evidence="6">
        <text>uridine + H2O = D-ribose + uracil</text>
        <dbReference type="Rhea" id="RHEA:15577"/>
        <dbReference type="ChEBI" id="CHEBI:15377"/>
        <dbReference type="ChEBI" id="CHEBI:16704"/>
        <dbReference type="ChEBI" id="CHEBI:17568"/>
        <dbReference type="ChEBI" id="CHEBI:47013"/>
        <dbReference type="EC" id="3.2.2.3"/>
    </reaction>
</comment>
<evidence type="ECO:0000256" key="7">
    <source>
        <dbReference type="ARBA" id="ARBA00066757"/>
    </source>
</evidence>
<evidence type="ECO:0000256" key="3">
    <source>
        <dbReference type="ARBA" id="ARBA00022490"/>
    </source>
</evidence>
<comment type="caution">
    <text evidence="10">The sequence shown here is derived from an EMBL/GenBank/DDBJ whole genome shotgun (WGS) entry which is preliminary data.</text>
</comment>